<dbReference type="EMBL" id="AFYH01234503">
    <property type="status" value="NOT_ANNOTATED_CDS"/>
    <property type="molecule type" value="Genomic_DNA"/>
</dbReference>
<dbReference type="CDD" id="cd11304">
    <property type="entry name" value="Cadherin_repeat"/>
    <property type="match status" value="4"/>
</dbReference>
<dbReference type="EMBL" id="AFYH01234505">
    <property type="status" value="NOT_ANNOTATED_CDS"/>
    <property type="molecule type" value="Genomic_DNA"/>
</dbReference>
<dbReference type="FunFam" id="2.60.40.60:FF:000083">
    <property type="entry name" value="Desmoglein 1"/>
    <property type="match status" value="1"/>
</dbReference>
<dbReference type="OMA" id="EPNTHIM"/>
<gene>
    <name evidence="18" type="primary">LOC102361492</name>
</gene>
<evidence type="ECO:0000256" key="6">
    <source>
        <dbReference type="ARBA" id="ARBA00022723"/>
    </source>
</evidence>
<keyword evidence="10" id="KW-0130">Cell adhesion</keyword>
<feature type="domain" description="Cadherin" evidence="17">
    <location>
        <begin position="276"/>
        <end position="390"/>
    </location>
</feature>
<organism evidence="18 19">
    <name type="scientific">Latimeria chalumnae</name>
    <name type="common">Coelacanth</name>
    <dbReference type="NCBI Taxonomy" id="7897"/>
    <lineage>
        <taxon>Eukaryota</taxon>
        <taxon>Metazoa</taxon>
        <taxon>Chordata</taxon>
        <taxon>Craniata</taxon>
        <taxon>Vertebrata</taxon>
        <taxon>Euteleostomi</taxon>
        <taxon>Coelacanthiformes</taxon>
        <taxon>Coelacanthidae</taxon>
        <taxon>Latimeria</taxon>
    </lineage>
</organism>
<feature type="transmembrane region" description="Helical" evidence="16">
    <location>
        <begin position="616"/>
        <end position="640"/>
    </location>
</feature>
<dbReference type="HOGENOM" id="CLU_005284_0_2_1"/>
<feature type="domain" description="Cadherin" evidence="17">
    <location>
        <begin position="164"/>
        <end position="275"/>
    </location>
</feature>
<dbReference type="GO" id="GO:0030057">
    <property type="term" value="C:desmosome"/>
    <property type="evidence" value="ECO:0007669"/>
    <property type="project" value="UniProtKB-SubCell"/>
</dbReference>
<evidence type="ECO:0000259" key="17">
    <source>
        <dbReference type="PROSITE" id="PS50268"/>
    </source>
</evidence>
<evidence type="ECO:0000256" key="4">
    <source>
        <dbReference type="ARBA" id="ARBA00022685"/>
    </source>
</evidence>
<evidence type="ECO:0000256" key="15">
    <source>
        <dbReference type="PROSITE-ProRule" id="PRU00043"/>
    </source>
</evidence>
<evidence type="ECO:0000256" key="14">
    <source>
        <dbReference type="ARBA" id="ARBA00023180"/>
    </source>
</evidence>
<dbReference type="FunFam" id="2.60.40.60:FF:000074">
    <property type="entry name" value="Desmoglein 4"/>
    <property type="match status" value="1"/>
</dbReference>
<feature type="domain" description="Cadherin" evidence="17">
    <location>
        <begin position="56"/>
        <end position="163"/>
    </location>
</feature>
<dbReference type="InterPro" id="IPR015919">
    <property type="entry name" value="Cadherin-like_sf"/>
</dbReference>
<comment type="subcellular location">
    <subcellularLocation>
        <location evidence="2">Cell junction</location>
        <location evidence="2">Desmosome</location>
    </subcellularLocation>
    <subcellularLocation>
        <location evidence="1">Cell membrane</location>
        <topology evidence="1">Single-pass type I membrane protein</topology>
    </subcellularLocation>
</comment>
<dbReference type="SUPFAM" id="SSF49313">
    <property type="entry name" value="Cadherin-like"/>
    <property type="match status" value="5"/>
</dbReference>
<dbReference type="Gene3D" id="4.10.900.10">
    <property type="entry name" value="TCF3-CBD (Catenin binding domain)"/>
    <property type="match status" value="1"/>
</dbReference>
<feature type="domain" description="Cadherin" evidence="17">
    <location>
        <begin position="391"/>
        <end position="502"/>
    </location>
</feature>
<dbReference type="PRINTS" id="PR01818">
    <property type="entry name" value="DESMOCADHERN"/>
</dbReference>
<dbReference type="FunFam" id="2.60.40.60:FF:000068">
    <property type="entry name" value="Desmoglein 1"/>
    <property type="match status" value="1"/>
</dbReference>
<keyword evidence="11" id="KW-0965">Cell junction</keyword>
<keyword evidence="12 16" id="KW-1133">Transmembrane helix</keyword>
<feature type="transmembrane region" description="Helical" evidence="16">
    <location>
        <begin position="12"/>
        <end position="33"/>
    </location>
</feature>
<reference evidence="19" key="1">
    <citation type="submission" date="2011-08" db="EMBL/GenBank/DDBJ databases">
        <title>The draft genome of Latimeria chalumnae.</title>
        <authorList>
            <person name="Di Palma F."/>
            <person name="Alfoldi J."/>
            <person name="Johnson J."/>
            <person name="Berlin A."/>
            <person name="Gnerre S."/>
            <person name="Jaffe D."/>
            <person name="MacCallum I."/>
            <person name="Young S."/>
            <person name="Walker B.J."/>
            <person name="Lander E."/>
            <person name="Lindblad-Toh K."/>
        </authorList>
    </citation>
    <scope>NUCLEOTIDE SEQUENCE [LARGE SCALE GENOMIC DNA]</scope>
    <source>
        <strain evidence="19">Wild caught</strain>
    </source>
</reference>
<evidence type="ECO:0000256" key="3">
    <source>
        <dbReference type="ARBA" id="ARBA00022475"/>
    </source>
</evidence>
<dbReference type="GO" id="GO:0005509">
    <property type="term" value="F:calcium ion binding"/>
    <property type="evidence" value="ECO:0007669"/>
    <property type="project" value="UniProtKB-UniRule"/>
</dbReference>
<dbReference type="FunFam" id="2.60.40.60:FF:000031">
    <property type="entry name" value="Cadherin 3"/>
    <property type="match status" value="1"/>
</dbReference>
<dbReference type="FunFam" id="2.60.40.60:FF:000011">
    <property type="entry name" value="Cadherin 1"/>
    <property type="match status" value="1"/>
</dbReference>
<dbReference type="InterPro" id="IPR027397">
    <property type="entry name" value="Catenin-bd_sf"/>
</dbReference>
<keyword evidence="7" id="KW-0732">Signal</keyword>
<dbReference type="FunFam" id="4.10.900.10:FF:000003">
    <property type="entry name" value="Desmoglein 1"/>
    <property type="match status" value="1"/>
</dbReference>
<reference evidence="18" key="2">
    <citation type="submission" date="2025-08" db="UniProtKB">
        <authorList>
            <consortium name="Ensembl"/>
        </authorList>
    </citation>
    <scope>IDENTIFICATION</scope>
</reference>
<dbReference type="InterPro" id="IPR020894">
    <property type="entry name" value="Cadherin_CS"/>
</dbReference>
<dbReference type="Gene3D" id="2.60.40.60">
    <property type="entry name" value="Cadherins"/>
    <property type="match status" value="5"/>
</dbReference>
<dbReference type="EMBL" id="AFYH01234501">
    <property type="status" value="NOT_ANNOTATED_CDS"/>
    <property type="molecule type" value="Genomic_DNA"/>
</dbReference>
<evidence type="ECO:0000256" key="12">
    <source>
        <dbReference type="ARBA" id="ARBA00022989"/>
    </source>
</evidence>
<dbReference type="GO" id="GO:0005886">
    <property type="term" value="C:plasma membrane"/>
    <property type="evidence" value="ECO:0007669"/>
    <property type="project" value="UniProtKB-SubCell"/>
</dbReference>
<dbReference type="FunCoup" id="H2ZZ83">
    <property type="interactions" value="852"/>
</dbReference>
<keyword evidence="14" id="KW-0325">Glycoprotein</keyword>
<dbReference type="GO" id="GO:0007156">
    <property type="term" value="P:homophilic cell adhesion via plasma membrane adhesion molecules"/>
    <property type="evidence" value="ECO:0007669"/>
    <property type="project" value="InterPro"/>
</dbReference>
<dbReference type="eggNOG" id="KOG3594">
    <property type="taxonomic scope" value="Eukaryota"/>
</dbReference>
<dbReference type="GeneTree" id="ENSGT01030000234624"/>
<dbReference type="Proteomes" id="UP000008672">
    <property type="component" value="Unassembled WGS sequence"/>
</dbReference>
<protein>
    <recommendedName>
        <fullName evidence="17">Cadherin domain-containing protein</fullName>
    </recommendedName>
</protein>
<dbReference type="SMART" id="SM00112">
    <property type="entry name" value="CA"/>
    <property type="match status" value="4"/>
</dbReference>
<evidence type="ECO:0000256" key="7">
    <source>
        <dbReference type="ARBA" id="ARBA00022729"/>
    </source>
</evidence>
<dbReference type="Ensembl" id="ENSLACT00000002726.1">
    <property type="protein sequence ID" value="ENSLACP00000002704.1"/>
    <property type="gene ID" value="ENSLACG00000002419.1"/>
</dbReference>
<dbReference type="InterPro" id="IPR002126">
    <property type="entry name" value="Cadherin-like_dom"/>
</dbReference>
<accession>H2ZZ83</accession>
<dbReference type="InParanoid" id="H2ZZ83"/>
<keyword evidence="3" id="KW-1003">Cell membrane</keyword>
<dbReference type="InterPro" id="IPR050971">
    <property type="entry name" value="Cadherin-domain_protein"/>
</dbReference>
<evidence type="ECO:0000256" key="11">
    <source>
        <dbReference type="ARBA" id="ARBA00022949"/>
    </source>
</evidence>
<dbReference type="PROSITE" id="PS00232">
    <property type="entry name" value="CADHERIN_1"/>
    <property type="match status" value="3"/>
</dbReference>
<dbReference type="PROSITE" id="PS50268">
    <property type="entry name" value="CADHERIN_2"/>
    <property type="match status" value="4"/>
</dbReference>
<dbReference type="PRINTS" id="PR00205">
    <property type="entry name" value="CADHERIN"/>
</dbReference>
<dbReference type="PANTHER" id="PTHR24025">
    <property type="entry name" value="DESMOGLEIN FAMILY MEMBER"/>
    <property type="match status" value="1"/>
</dbReference>
<keyword evidence="19" id="KW-1185">Reference proteome</keyword>
<keyword evidence="6" id="KW-0479">Metal-binding</keyword>
<evidence type="ECO:0000256" key="9">
    <source>
        <dbReference type="ARBA" id="ARBA00022837"/>
    </source>
</evidence>
<dbReference type="EMBL" id="AFYH01234502">
    <property type="status" value="NOT_ANNOTATED_CDS"/>
    <property type="molecule type" value="Genomic_DNA"/>
</dbReference>
<dbReference type="Bgee" id="ENSLACG00000002419">
    <property type="expression patterns" value="Expressed in pectoral fin and 5 other cell types or tissues"/>
</dbReference>
<evidence type="ECO:0000256" key="10">
    <source>
        <dbReference type="ARBA" id="ARBA00022889"/>
    </source>
</evidence>
<proteinExistence type="predicted"/>
<dbReference type="EMBL" id="AFYH01234500">
    <property type="status" value="NOT_ANNOTATED_CDS"/>
    <property type="molecule type" value="Genomic_DNA"/>
</dbReference>
<keyword evidence="9 15" id="KW-0106">Calcium</keyword>
<dbReference type="InterPro" id="IPR009122">
    <property type="entry name" value="Desmosomal_cadherin"/>
</dbReference>
<evidence type="ECO:0000256" key="5">
    <source>
        <dbReference type="ARBA" id="ARBA00022692"/>
    </source>
</evidence>
<dbReference type="PANTHER" id="PTHR24025:SF1">
    <property type="entry name" value="DESMOGLEIN-2"/>
    <property type="match status" value="1"/>
</dbReference>
<dbReference type="EMBL" id="AFYH01234504">
    <property type="status" value="NOT_ANNOTATED_CDS"/>
    <property type="molecule type" value="Genomic_DNA"/>
</dbReference>
<keyword evidence="13 16" id="KW-0472">Membrane</keyword>
<evidence type="ECO:0000256" key="8">
    <source>
        <dbReference type="ARBA" id="ARBA00022737"/>
    </source>
</evidence>
<keyword evidence="8" id="KW-0677">Repeat</keyword>
<keyword evidence="4" id="KW-0165">Cleavage on pair of basic residues</keyword>
<evidence type="ECO:0000256" key="13">
    <source>
        <dbReference type="ARBA" id="ARBA00023136"/>
    </source>
</evidence>
<sequence>ETRLRGDRNFFFLYIQLFIAIKVAFEFGIGLHLEVIEDNQDVQYLNRADLRRQKREWIVPPVNVRENEDYSTKEYIAKIRSDEEERTDIIYSLTGGGASEPPYGIFVVDKVNGNLRMTKRVDREEYPVFHLRGHARDSNNKEVEKPLELRIKIIDVNDNKPEFIQEVFVGSVEELSEPNTHIMRLNATDADEEGTLNTKIAYKILSQVPEDVGVFMIGKGTGDIFTVRAILDREKSAFYELEVEARDLDGAYNGLTDKAIVKIKVLDVNDNRPKLEKETYEGSIEENAVDVEVLRMKALDDDEENTDNWLADFEIVSGNEENYFIIETDEKTNEGVLKVVKGVNYETLQNLQLGVIVRNKAPYHKSVPKRDEKPTPIKINVKNVKEGPAFKPETKKIVIKEGMSAVDLKKVIATYPARDGDTGEVAEKVRYAKGYDPDNWISIDQNTAEIKLVKIPDRESPFLTGGVYTAKILALTEDHPAKTVTGTILLNVEDVNDHCPTIVNMAPHMCKNAGRINVTAVDEDADPNAGPFTFHIVDEPKGNADKWEINKTHDTSVLIVPKKTLWGNFYEIQVDVKDRQGLSCSEKQILKVEICRCPDGINCVALRISDEKNAELGGGAIGLMILGLLMLLLVPLLLLFCQCGKASGFTPIAAFDNGAGALNTLCHEAEPVDTHVRTSSLVSYATNTPRSHAGKAGFFFRLGVKVNSCSSSVGGVNCGEDGRGGGGRGKRGGNSHDEVILGKVAGYGPTVLGTSISGSRYMVGHGTSIAGQPGHLEAFFVHKAQNYTEEEDSQPANDCFLVYNYEETHSQGSVGCCSLIEGDQDDHFLNDLGSKFKTLAEICVGKEINMDVQASHSSSTVQSSGMAVNPVISKNIVVTSPALQVTQTVQGPKIQQKIEVTERSCIPDSGAQAVKPPANSVVKENVVVSKQSYSPDSGAKVVRLPADAVFQNSCIVTEKVTRPPADAVVQNKYVVTEKSFNSGGLQAGTRSIAGPLYQQNSMVNGRISTTGSGLHGTIKVPELLGSKNIVVTERKVVSGSGMEGAILRSDPLLTQNFFATEQLLTPSLPLNSTTSRVTKYSTVQYS</sequence>
<evidence type="ECO:0000313" key="19">
    <source>
        <dbReference type="Proteomes" id="UP000008672"/>
    </source>
</evidence>
<keyword evidence="5 16" id="KW-0812">Transmembrane</keyword>
<evidence type="ECO:0000256" key="1">
    <source>
        <dbReference type="ARBA" id="ARBA00004251"/>
    </source>
</evidence>
<dbReference type="STRING" id="7897.ENSLACP00000002704"/>
<reference evidence="18" key="3">
    <citation type="submission" date="2025-09" db="UniProtKB">
        <authorList>
            <consortium name="Ensembl"/>
        </authorList>
    </citation>
    <scope>IDENTIFICATION</scope>
</reference>
<evidence type="ECO:0000256" key="16">
    <source>
        <dbReference type="SAM" id="Phobius"/>
    </source>
</evidence>
<evidence type="ECO:0000313" key="18">
    <source>
        <dbReference type="Ensembl" id="ENSLACP00000002704.1"/>
    </source>
</evidence>
<dbReference type="Pfam" id="PF00028">
    <property type="entry name" value="Cadherin"/>
    <property type="match status" value="3"/>
</dbReference>
<name>H2ZZ83_LATCH</name>
<dbReference type="AlphaFoldDB" id="H2ZZ83"/>
<evidence type="ECO:0000256" key="2">
    <source>
        <dbReference type="ARBA" id="ARBA00004568"/>
    </source>
</evidence>